<reference evidence="23 24" key="1">
    <citation type="submission" date="2025-04" db="UniProtKB">
        <authorList>
            <consortium name="RefSeq"/>
        </authorList>
    </citation>
    <scope>IDENTIFICATION</scope>
    <source>
        <strain evidence="23 24">15085-1641.00</strain>
        <tissue evidence="23 24">Whole body</tissue>
    </source>
</reference>
<dbReference type="GeneID" id="111593386"/>
<evidence type="ECO:0000256" key="19">
    <source>
        <dbReference type="SAM" id="SignalP"/>
    </source>
</evidence>
<evidence type="ECO:0000256" key="18">
    <source>
        <dbReference type="RuleBase" id="RU000687"/>
    </source>
</evidence>
<dbReference type="GO" id="GO:0007271">
    <property type="term" value="P:synaptic transmission, cholinergic"/>
    <property type="evidence" value="ECO:0007669"/>
    <property type="project" value="UniProtKB-ARBA"/>
</dbReference>
<dbReference type="PANTHER" id="PTHR18945">
    <property type="entry name" value="NEUROTRANSMITTER GATED ION CHANNEL"/>
    <property type="match status" value="1"/>
</dbReference>
<keyword evidence="3 18" id="KW-0813">Transport</keyword>
<feature type="domain" description="Neurotransmitter-gated ion-channel transmembrane" evidence="21">
    <location>
        <begin position="265"/>
        <end position="541"/>
    </location>
</feature>
<dbReference type="GO" id="GO:0045211">
    <property type="term" value="C:postsynaptic membrane"/>
    <property type="evidence" value="ECO:0007669"/>
    <property type="project" value="UniProtKB-SubCell"/>
</dbReference>
<keyword evidence="8" id="KW-0770">Synapse</keyword>
<evidence type="ECO:0000256" key="10">
    <source>
        <dbReference type="ARBA" id="ARBA00023136"/>
    </source>
</evidence>
<dbReference type="InterPro" id="IPR002394">
    <property type="entry name" value="Nicotinic_acetylcholine_rcpt"/>
</dbReference>
<comment type="similarity">
    <text evidence="2">Belongs to the ligand-gated ion channel (TC 1.A.9) family. Acetylcholine receptor (TC 1.A.9.1) subfamily.</text>
</comment>
<dbReference type="Gene3D" id="2.70.170.10">
    <property type="entry name" value="Neurotransmitter-gated ion-channel ligand-binding domain"/>
    <property type="match status" value="1"/>
</dbReference>
<dbReference type="CDD" id="cd19031">
    <property type="entry name" value="LGIC_ECD_nAChR_proto_alpha-like"/>
    <property type="match status" value="1"/>
</dbReference>
<feature type="transmembrane region" description="Helical" evidence="18">
    <location>
        <begin position="324"/>
        <end position="347"/>
    </location>
</feature>
<dbReference type="OrthoDB" id="5975154at2759"/>
<evidence type="ECO:0000256" key="17">
    <source>
        <dbReference type="ARBA" id="ARBA00034104"/>
    </source>
</evidence>
<keyword evidence="9 18" id="KW-0406">Ion transport</keyword>
<dbReference type="OMA" id="DHKFQWD"/>
<keyword evidence="22" id="KW-1185">Reference proteome</keyword>
<dbReference type="CTD" id="42919"/>
<comment type="subcellular location">
    <subcellularLocation>
        <location evidence="17">Postsynaptic cell membrane</location>
        <topology evidence="17">Multi-pass membrane protein</topology>
    </subcellularLocation>
</comment>
<accession>A0A6J1LC44</accession>
<dbReference type="SUPFAM" id="SSF63712">
    <property type="entry name" value="Nicotinic receptor ligand binding domain-like"/>
    <property type="match status" value="1"/>
</dbReference>
<evidence type="ECO:0000256" key="1">
    <source>
        <dbReference type="ARBA" id="ARBA00003328"/>
    </source>
</evidence>
<dbReference type="PRINTS" id="PR00252">
    <property type="entry name" value="NRIONCHANNEL"/>
</dbReference>
<dbReference type="InterPro" id="IPR006201">
    <property type="entry name" value="Neur_channel"/>
</dbReference>
<evidence type="ECO:0000256" key="6">
    <source>
        <dbReference type="ARBA" id="ARBA00022729"/>
    </source>
</evidence>
<evidence type="ECO:0000256" key="16">
    <source>
        <dbReference type="ARBA" id="ARBA00023303"/>
    </source>
</evidence>
<keyword evidence="6 19" id="KW-0732">Signal</keyword>
<feature type="domain" description="Neurotransmitter-gated ion-channel ligand-binding" evidence="20">
    <location>
        <begin position="43"/>
        <end position="258"/>
    </location>
</feature>
<dbReference type="InterPro" id="IPR036719">
    <property type="entry name" value="Neuro-gated_channel_TM_sf"/>
</dbReference>
<evidence type="ECO:0000313" key="22">
    <source>
        <dbReference type="Proteomes" id="UP000504633"/>
    </source>
</evidence>
<feature type="signal peptide" evidence="19">
    <location>
        <begin position="1"/>
        <end position="38"/>
    </location>
</feature>
<evidence type="ECO:0000313" key="24">
    <source>
        <dbReference type="RefSeq" id="XP_023161874.1"/>
    </source>
</evidence>
<dbReference type="RefSeq" id="XP_023161873.1">
    <property type="nucleotide sequence ID" value="XM_023306105.2"/>
</dbReference>
<keyword evidence="15" id="KW-1071">Ligand-gated ion channel</keyword>
<keyword evidence="5 18" id="KW-0812">Transmembrane</keyword>
<evidence type="ECO:0000256" key="12">
    <source>
        <dbReference type="ARBA" id="ARBA00023170"/>
    </source>
</evidence>
<keyword evidence="16 18" id="KW-0407">Ion channel</keyword>
<dbReference type="FunFam" id="2.70.170.10:FF:000013">
    <property type="entry name" value="Acetylcholine receptor subunit alpha"/>
    <property type="match status" value="1"/>
</dbReference>
<gene>
    <name evidence="23 24" type="primary">LOC111593386</name>
</gene>
<keyword evidence="14" id="KW-0628">Postsynaptic cell membrane</keyword>
<evidence type="ECO:0000256" key="3">
    <source>
        <dbReference type="ARBA" id="ARBA00022448"/>
    </source>
</evidence>
<evidence type="ECO:0000256" key="4">
    <source>
        <dbReference type="ARBA" id="ARBA00022475"/>
    </source>
</evidence>
<dbReference type="NCBIfam" id="TIGR00860">
    <property type="entry name" value="LIC"/>
    <property type="match status" value="1"/>
</dbReference>
<dbReference type="CDD" id="cd19064">
    <property type="entry name" value="LGIC_TM_nAChR"/>
    <property type="match status" value="1"/>
</dbReference>
<dbReference type="KEGG" id="dhe:111593386"/>
<keyword evidence="4" id="KW-1003">Cell membrane</keyword>
<dbReference type="GO" id="GO:0004888">
    <property type="term" value="F:transmembrane signaling receptor activity"/>
    <property type="evidence" value="ECO:0007669"/>
    <property type="project" value="InterPro"/>
</dbReference>
<dbReference type="Pfam" id="PF02932">
    <property type="entry name" value="Neur_chan_memb"/>
    <property type="match status" value="1"/>
</dbReference>
<feature type="transmembrane region" description="Helical" evidence="18">
    <location>
        <begin position="290"/>
        <end position="312"/>
    </location>
</feature>
<sequence>MWRWARPRLALLLDIWRHCKLLCLLLAFLLVFCETVQANPDAKRLYDDLLSNYNRLIRPVSNNTDTVLVKLGLRLSQLIDLNLKDQILTTNVWLEHEWQDHKFKWDPSEYGGVTELYVPSEHIWLPDIVLYNNADGEYVVTTMTKAILHYTGKVVWTPPAIFKSSCEIDVRYFPFDQQTCFMKFGSWTYDGDQIDLKHINQKNDKDNKVEIGIDLREYYPSVEWDILGVPAERHEKYYPCCAEPYPDIFFNITLRRKTLFYTVNLIIPCVGISYLSVLVFYLPADSGEKIALCISILLSQTMFFLLISEIIPSTSLALPLLGKYLLFTMLLVGLSVVITIIILNIHYRKPSTHKMRPWIRAFFIKRLPKLLLMRVPKDLLHDLAANKINYGLKFSKTKFGQALMDEMQMNSGGSSPDSIRRMQGRVGVGGCNGMHVTTATNRFSGLVGALGGGLSTLSGYNGLPSVLSGLDDSMSDVAARKKYPFELEKAIHNVMFIQHHMQRQDEFNAEDQDWGFVAMVMDRLFLWLFMIASLVGTFVILGEAPSLYDDTKAIDVQLSDVAKQIYNLTEKKN</sequence>
<evidence type="ECO:0000256" key="11">
    <source>
        <dbReference type="ARBA" id="ARBA00023157"/>
    </source>
</evidence>
<evidence type="ECO:0000256" key="15">
    <source>
        <dbReference type="ARBA" id="ARBA00023286"/>
    </source>
</evidence>
<dbReference type="SUPFAM" id="SSF90112">
    <property type="entry name" value="Neurotransmitter-gated ion-channel transmembrane pore"/>
    <property type="match status" value="1"/>
</dbReference>
<keyword evidence="10 18" id="KW-0472">Membrane</keyword>
<dbReference type="GO" id="GO:0022848">
    <property type="term" value="F:acetylcholine-gated monoatomic cation-selective channel activity"/>
    <property type="evidence" value="ECO:0007669"/>
    <property type="project" value="InterPro"/>
</dbReference>
<evidence type="ECO:0000256" key="7">
    <source>
        <dbReference type="ARBA" id="ARBA00022989"/>
    </source>
</evidence>
<dbReference type="FunFam" id="1.20.58.390:FF:000030">
    <property type="entry name" value="Acetylcholine receptor subunit alpha-L1"/>
    <property type="match status" value="1"/>
</dbReference>
<evidence type="ECO:0000256" key="5">
    <source>
        <dbReference type="ARBA" id="ARBA00022692"/>
    </source>
</evidence>
<dbReference type="InterPro" id="IPR006202">
    <property type="entry name" value="Neur_chan_lig-bd"/>
</dbReference>
<feature type="chain" id="PRO_5044638870" evidence="19">
    <location>
        <begin position="39"/>
        <end position="573"/>
    </location>
</feature>
<dbReference type="PROSITE" id="PS00236">
    <property type="entry name" value="NEUROTR_ION_CHANNEL"/>
    <property type="match status" value="1"/>
</dbReference>
<evidence type="ECO:0000259" key="20">
    <source>
        <dbReference type="Pfam" id="PF02931"/>
    </source>
</evidence>
<dbReference type="InterPro" id="IPR018000">
    <property type="entry name" value="Neurotransmitter_ion_chnl_CS"/>
</dbReference>
<dbReference type="AlphaFoldDB" id="A0A6J1LC44"/>
<dbReference type="Proteomes" id="UP000504633">
    <property type="component" value="Unplaced"/>
</dbReference>
<dbReference type="InterPro" id="IPR006029">
    <property type="entry name" value="Neurotrans-gated_channel_TM"/>
</dbReference>
<organism evidence="22 23">
    <name type="scientific">Drosophila hydei</name>
    <name type="common">Fruit fly</name>
    <dbReference type="NCBI Taxonomy" id="7224"/>
    <lineage>
        <taxon>Eukaryota</taxon>
        <taxon>Metazoa</taxon>
        <taxon>Ecdysozoa</taxon>
        <taxon>Arthropoda</taxon>
        <taxon>Hexapoda</taxon>
        <taxon>Insecta</taxon>
        <taxon>Pterygota</taxon>
        <taxon>Neoptera</taxon>
        <taxon>Endopterygota</taxon>
        <taxon>Diptera</taxon>
        <taxon>Brachycera</taxon>
        <taxon>Muscomorpha</taxon>
        <taxon>Ephydroidea</taxon>
        <taxon>Drosophilidae</taxon>
        <taxon>Drosophila</taxon>
    </lineage>
</organism>
<evidence type="ECO:0000256" key="2">
    <source>
        <dbReference type="ARBA" id="ARBA00009237"/>
    </source>
</evidence>
<evidence type="ECO:0000256" key="14">
    <source>
        <dbReference type="ARBA" id="ARBA00023257"/>
    </source>
</evidence>
<protein>
    <submittedName>
        <fullName evidence="23 24">Acetylcholine receptor subunit alpha-like 2</fullName>
    </submittedName>
</protein>
<keyword evidence="12" id="KW-0675">Receptor</keyword>
<comment type="function">
    <text evidence="1">After binding acetylcholine, the AChR responds by an extensive change in conformation that affects all subunits and leads to opening of an ion-conducting channel across the plasma membrane.</text>
</comment>
<evidence type="ECO:0000256" key="9">
    <source>
        <dbReference type="ARBA" id="ARBA00023065"/>
    </source>
</evidence>
<dbReference type="Pfam" id="PF02931">
    <property type="entry name" value="Neur_chan_LBD"/>
    <property type="match status" value="1"/>
</dbReference>
<keyword evidence="13" id="KW-0325">Glycoprotein</keyword>
<evidence type="ECO:0000256" key="13">
    <source>
        <dbReference type="ARBA" id="ARBA00023180"/>
    </source>
</evidence>
<keyword evidence="7 18" id="KW-1133">Transmembrane helix</keyword>
<name>A0A6J1LC44_DROHY</name>
<evidence type="ECO:0000259" key="21">
    <source>
        <dbReference type="Pfam" id="PF02932"/>
    </source>
</evidence>
<dbReference type="PRINTS" id="PR00254">
    <property type="entry name" value="NICOTINICR"/>
</dbReference>
<dbReference type="InterPro" id="IPR038050">
    <property type="entry name" value="Neuro_actylchol_rec"/>
</dbReference>
<evidence type="ECO:0000313" key="23">
    <source>
        <dbReference type="RefSeq" id="XP_023161873.1"/>
    </source>
</evidence>
<dbReference type="InterPro" id="IPR036734">
    <property type="entry name" value="Neur_chan_lig-bd_sf"/>
</dbReference>
<proteinExistence type="inferred from homology"/>
<feature type="transmembrane region" description="Helical" evidence="18">
    <location>
        <begin position="259"/>
        <end position="283"/>
    </location>
</feature>
<dbReference type="FunFam" id="1.20.58.390:FF:000012">
    <property type="entry name" value="Acetylcholine receptor subunit alpha-like"/>
    <property type="match status" value="1"/>
</dbReference>
<dbReference type="RefSeq" id="XP_023161874.1">
    <property type="nucleotide sequence ID" value="XM_023306106.2"/>
</dbReference>
<feature type="transmembrane region" description="Helical" evidence="18">
    <location>
        <begin position="524"/>
        <end position="542"/>
    </location>
</feature>
<dbReference type="Gene3D" id="1.20.58.390">
    <property type="entry name" value="Neurotransmitter-gated ion-channel transmembrane domain"/>
    <property type="match status" value="2"/>
</dbReference>
<keyword evidence="11" id="KW-1015">Disulfide bond</keyword>
<evidence type="ECO:0000256" key="8">
    <source>
        <dbReference type="ARBA" id="ARBA00023018"/>
    </source>
</evidence>